<name>A0A284RKZ1_ARMOS</name>
<accession>A0A284RKZ1</accession>
<proteinExistence type="predicted"/>
<evidence type="ECO:0000313" key="1">
    <source>
        <dbReference type="EMBL" id="SJL09422.1"/>
    </source>
</evidence>
<gene>
    <name evidence="1" type="ORF">ARMOST_12800</name>
</gene>
<dbReference type="AlphaFoldDB" id="A0A284RKZ1"/>
<sequence>MPSWTKIGAGILQQGAIALRSIHCAKGFREHLSWNLHICVYFYYALSENSREVAPSILISLSCRHFRACANAAPLKTTTEIKLL</sequence>
<protein>
    <submittedName>
        <fullName evidence="1">Uncharacterized protein</fullName>
    </submittedName>
</protein>
<dbReference type="Proteomes" id="UP000219338">
    <property type="component" value="Unassembled WGS sequence"/>
</dbReference>
<organism evidence="1 2">
    <name type="scientific">Armillaria ostoyae</name>
    <name type="common">Armillaria root rot fungus</name>
    <dbReference type="NCBI Taxonomy" id="47428"/>
    <lineage>
        <taxon>Eukaryota</taxon>
        <taxon>Fungi</taxon>
        <taxon>Dikarya</taxon>
        <taxon>Basidiomycota</taxon>
        <taxon>Agaricomycotina</taxon>
        <taxon>Agaricomycetes</taxon>
        <taxon>Agaricomycetidae</taxon>
        <taxon>Agaricales</taxon>
        <taxon>Marasmiineae</taxon>
        <taxon>Physalacriaceae</taxon>
        <taxon>Armillaria</taxon>
    </lineage>
</organism>
<keyword evidence="2" id="KW-1185">Reference proteome</keyword>
<evidence type="ECO:0000313" key="2">
    <source>
        <dbReference type="Proteomes" id="UP000219338"/>
    </source>
</evidence>
<reference evidence="2" key="1">
    <citation type="journal article" date="2017" name="Nat. Ecol. Evol.">
        <title>Genome expansion and lineage-specific genetic innovations in the forest pathogenic fungi Armillaria.</title>
        <authorList>
            <person name="Sipos G."/>
            <person name="Prasanna A.N."/>
            <person name="Walter M.C."/>
            <person name="O'Connor E."/>
            <person name="Balint B."/>
            <person name="Krizsan K."/>
            <person name="Kiss B."/>
            <person name="Hess J."/>
            <person name="Varga T."/>
            <person name="Slot J."/>
            <person name="Riley R."/>
            <person name="Boka B."/>
            <person name="Rigling D."/>
            <person name="Barry K."/>
            <person name="Lee J."/>
            <person name="Mihaltcheva S."/>
            <person name="LaButti K."/>
            <person name="Lipzen A."/>
            <person name="Waldron R."/>
            <person name="Moloney N.M."/>
            <person name="Sperisen C."/>
            <person name="Kredics L."/>
            <person name="Vagvoelgyi C."/>
            <person name="Patrignani A."/>
            <person name="Fitzpatrick D."/>
            <person name="Nagy I."/>
            <person name="Doyle S."/>
            <person name="Anderson J.B."/>
            <person name="Grigoriev I.V."/>
            <person name="Gueldener U."/>
            <person name="Muensterkoetter M."/>
            <person name="Nagy L.G."/>
        </authorList>
    </citation>
    <scope>NUCLEOTIDE SEQUENCE [LARGE SCALE GENOMIC DNA]</scope>
    <source>
        <strain evidence="2">C18/9</strain>
    </source>
</reference>
<dbReference type="EMBL" id="FUEG01000010">
    <property type="protein sequence ID" value="SJL09422.1"/>
    <property type="molecule type" value="Genomic_DNA"/>
</dbReference>